<feature type="domain" description="Alcohol dehydrogenase iron-type/glycerol dehydrogenase GldA" evidence="3">
    <location>
        <begin position="9"/>
        <end position="179"/>
    </location>
</feature>
<sequence>MIDFTFYSPTEFVFGKNTEEKTGQLALRYGAKRALVIYGGGSAVRSGLLDRVTKALEEQGIQTVTTGGVRPNPTDDKVYEGIKIAKDENIDFIVAVGGGSVIDTAKAIACGVNYDGDFWDFFIGKAQVHEALPVGVVLTIPAAGSEGSGNAVITKESTQQKLGIKHPMTLRPKFAVMNPELTMTLPEWQTASGICDMMVHILERYFTNTENTEIGDRMCEGVLTAIINEGRKVMESPDDYDARANIMWSGMVAHNGTCGVGCVEDWSSHQMEHEVSALYDVTHGAGLAVITPAYMTFMAKHHPKRIAQFAERVMGVAKEFGNEEERAQEGVRRFKDFLHNDLRLPVTFKQLGIENPDIPELVRRLHKNKGDRFGLFYPITPEVSEEIYKLGM</sequence>
<dbReference type="InterPro" id="IPR018211">
    <property type="entry name" value="ADH_Fe_CS"/>
</dbReference>
<evidence type="ECO:0000259" key="3">
    <source>
        <dbReference type="Pfam" id="PF00465"/>
    </source>
</evidence>
<reference evidence="5" key="1">
    <citation type="journal article" date="2020" name="J. ISSAAS">
        <title>Lactobacilli and other gastrointestinal microbiota of Peromyscus leucopus, reservoir host for agents of Lyme disease and other zoonoses in North America.</title>
        <authorList>
            <person name="Milovic A."/>
            <person name="Bassam K."/>
            <person name="Shao H."/>
            <person name="Chatzistamou I."/>
            <person name="Tufts D.M."/>
            <person name="Diuk-Wasser M."/>
            <person name="Barbour A.G."/>
        </authorList>
    </citation>
    <scope>NUCLEOTIDE SEQUENCE</scope>
    <source>
        <strain evidence="5">LL70</strain>
    </source>
</reference>
<dbReference type="GO" id="GO:1990002">
    <property type="term" value="F:methylglyoxal reductase (NADPH) (acetol producing) activity"/>
    <property type="evidence" value="ECO:0007669"/>
    <property type="project" value="TreeGrafter"/>
</dbReference>
<dbReference type="Pfam" id="PF00465">
    <property type="entry name" value="Fe-ADH"/>
    <property type="match status" value="1"/>
</dbReference>
<evidence type="ECO:0000313" key="5">
    <source>
        <dbReference type="EMBL" id="QIM10057.1"/>
    </source>
</evidence>
<dbReference type="Gene3D" id="1.20.1090.10">
    <property type="entry name" value="Dehydroquinate synthase-like - alpha domain"/>
    <property type="match status" value="1"/>
</dbReference>
<dbReference type="SUPFAM" id="SSF56796">
    <property type="entry name" value="Dehydroquinate synthase-like"/>
    <property type="match status" value="1"/>
</dbReference>
<dbReference type="InterPro" id="IPR044731">
    <property type="entry name" value="BDH-like"/>
</dbReference>
<dbReference type="EMBL" id="MN990733">
    <property type="protein sequence ID" value="QIM10057.1"/>
    <property type="molecule type" value="Genomic_DNA"/>
</dbReference>
<dbReference type="Pfam" id="PF25137">
    <property type="entry name" value="ADH_Fe_C"/>
    <property type="match status" value="1"/>
</dbReference>
<dbReference type="PANTHER" id="PTHR43633:SF1">
    <property type="entry name" value="ALCOHOL DEHYDROGENASE YQHD"/>
    <property type="match status" value="1"/>
</dbReference>
<dbReference type="AlphaFoldDB" id="A0A6G8F1C7"/>
<dbReference type="PROSITE" id="PS00060">
    <property type="entry name" value="ADH_IRON_2"/>
    <property type="match status" value="1"/>
</dbReference>
<comment type="similarity">
    <text evidence="1">Belongs to the iron-containing alcohol dehydrogenase family.</text>
</comment>
<feature type="domain" description="Fe-containing alcohol dehydrogenase-like C-terminal" evidence="4">
    <location>
        <begin position="190"/>
        <end position="365"/>
    </location>
</feature>
<evidence type="ECO:0000256" key="2">
    <source>
        <dbReference type="ARBA" id="ARBA00023002"/>
    </source>
</evidence>
<dbReference type="FunFam" id="3.40.50.1970:FF:000003">
    <property type="entry name" value="Alcohol dehydrogenase, iron-containing"/>
    <property type="match status" value="1"/>
</dbReference>
<protein>
    <submittedName>
        <fullName evidence="5">NADH-dependent alcohol dehydrogenase</fullName>
    </submittedName>
</protein>
<dbReference type="InterPro" id="IPR001670">
    <property type="entry name" value="ADH_Fe/GldA"/>
</dbReference>
<keyword evidence="2" id="KW-0560">Oxidoreductase</keyword>
<dbReference type="GO" id="GO:1990362">
    <property type="term" value="F:butanol dehydrogenase (NAD+) activity"/>
    <property type="evidence" value="ECO:0007669"/>
    <property type="project" value="InterPro"/>
</dbReference>
<dbReference type="InterPro" id="IPR056798">
    <property type="entry name" value="ADH_Fe_C"/>
</dbReference>
<dbReference type="CDD" id="cd08187">
    <property type="entry name" value="BDH"/>
    <property type="match status" value="1"/>
</dbReference>
<dbReference type="GO" id="GO:0005829">
    <property type="term" value="C:cytosol"/>
    <property type="evidence" value="ECO:0007669"/>
    <property type="project" value="TreeGrafter"/>
</dbReference>
<dbReference type="GO" id="GO:0046872">
    <property type="term" value="F:metal ion binding"/>
    <property type="evidence" value="ECO:0007669"/>
    <property type="project" value="InterPro"/>
</dbReference>
<accession>A0A6G8F1C7</accession>
<name>A0A6G8F1C7_9BACT</name>
<gene>
    <name evidence="5" type="ORF">Prevot485_1560</name>
</gene>
<evidence type="ECO:0000256" key="1">
    <source>
        <dbReference type="ARBA" id="ARBA00007358"/>
    </source>
</evidence>
<evidence type="ECO:0000259" key="4">
    <source>
        <dbReference type="Pfam" id="PF25137"/>
    </source>
</evidence>
<dbReference type="GO" id="GO:0008106">
    <property type="term" value="F:alcohol dehydrogenase (NADP+) activity"/>
    <property type="evidence" value="ECO:0007669"/>
    <property type="project" value="TreeGrafter"/>
</dbReference>
<proteinExistence type="inferred from homology"/>
<dbReference type="PANTHER" id="PTHR43633">
    <property type="entry name" value="ALCOHOL DEHYDROGENASE YQHD"/>
    <property type="match status" value="1"/>
</dbReference>
<organism evidence="5">
    <name type="scientific">uncultured Prevotella sp</name>
    <dbReference type="NCBI Taxonomy" id="159272"/>
    <lineage>
        <taxon>Bacteria</taxon>
        <taxon>Pseudomonadati</taxon>
        <taxon>Bacteroidota</taxon>
        <taxon>Bacteroidia</taxon>
        <taxon>Bacteroidales</taxon>
        <taxon>Prevotellaceae</taxon>
        <taxon>Prevotella</taxon>
        <taxon>environmental samples</taxon>
    </lineage>
</organism>
<dbReference type="Gene3D" id="3.40.50.1970">
    <property type="match status" value="1"/>
</dbReference>